<feature type="transmembrane region" description="Helical" evidence="2">
    <location>
        <begin position="147"/>
        <end position="166"/>
    </location>
</feature>
<feature type="transmembrane region" description="Helical" evidence="2">
    <location>
        <begin position="106"/>
        <end position="135"/>
    </location>
</feature>
<dbReference type="Proteomes" id="UP000318416">
    <property type="component" value="Unassembled WGS sequence"/>
</dbReference>
<keyword evidence="4" id="KW-1185">Reference proteome</keyword>
<organism evidence="3 4">
    <name type="scientific">Kitasatospora atroaurantiaca</name>
    <dbReference type="NCBI Taxonomy" id="285545"/>
    <lineage>
        <taxon>Bacteria</taxon>
        <taxon>Bacillati</taxon>
        <taxon>Actinomycetota</taxon>
        <taxon>Actinomycetes</taxon>
        <taxon>Kitasatosporales</taxon>
        <taxon>Streptomycetaceae</taxon>
        <taxon>Kitasatospora</taxon>
    </lineage>
</organism>
<dbReference type="RefSeq" id="WP_145792534.1">
    <property type="nucleotide sequence ID" value="NZ_BAAABR010000045.1"/>
</dbReference>
<evidence type="ECO:0000256" key="1">
    <source>
        <dbReference type="SAM" id="MobiDB-lite"/>
    </source>
</evidence>
<protein>
    <submittedName>
        <fullName evidence="3">Uncharacterized protein</fullName>
    </submittedName>
</protein>
<keyword evidence="2" id="KW-1133">Transmembrane helix</keyword>
<dbReference type="AlphaFoldDB" id="A0A561ETS1"/>
<evidence type="ECO:0000256" key="2">
    <source>
        <dbReference type="SAM" id="Phobius"/>
    </source>
</evidence>
<evidence type="ECO:0000313" key="3">
    <source>
        <dbReference type="EMBL" id="TWE19005.1"/>
    </source>
</evidence>
<gene>
    <name evidence="3" type="ORF">FB465_4106</name>
</gene>
<name>A0A561ETS1_9ACTN</name>
<keyword evidence="2" id="KW-0472">Membrane</keyword>
<dbReference type="EMBL" id="VIVR01000001">
    <property type="protein sequence ID" value="TWE19005.1"/>
    <property type="molecule type" value="Genomic_DNA"/>
</dbReference>
<reference evidence="3 4" key="1">
    <citation type="submission" date="2019-06" db="EMBL/GenBank/DDBJ databases">
        <title>Sequencing the genomes of 1000 actinobacteria strains.</title>
        <authorList>
            <person name="Klenk H.-P."/>
        </authorList>
    </citation>
    <scope>NUCLEOTIDE SEQUENCE [LARGE SCALE GENOMIC DNA]</scope>
    <source>
        <strain evidence="3 4">DSM 41649</strain>
    </source>
</reference>
<comment type="caution">
    <text evidence="3">The sequence shown here is derived from an EMBL/GenBank/DDBJ whole genome shotgun (WGS) entry which is preliminary data.</text>
</comment>
<proteinExistence type="predicted"/>
<feature type="region of interest" description="Disordered" evidence="1">
    <location>
        <begin position="18"/>
        <end position="42"/>
    </location>
</feature>
<keyword evidence="2" id="KW-0812">Transmembrane</keyword>
<evidence type="ECO:0000313" key="4">
    <source>
        <dbReference type="Proteomes" id="UP000318416"/>
    </source>
</evidence>
<sequence length="217" mass="23058">MAGGEWWRVDGPWRVLGRSGREEGEAESVYAPEVPVAPPVQKEPDAGVPGISAKDFPGWDSVVFDFPEAAPIPEQRVEEETAQAEAETVAGVQPRVAFLAGRRPSVLVLVAALALVAGALTGQLIAMLAGWGLAYLAPRLGDLTRKFAVLGIPLVTMTGSTVWFWGRAHGRWGSPLAPGAQLSHETWAAAPGVLRLAALLSALFLLAVTLRRRPEVT</sequence>
<accession>A0A561ETS1</accession>
<feature type="transmembrane region" description="Helical" evidence="2">
    <location>
        <begin position="186"/>
        <end position="210"/>
    </location>
</feature>
<dbReference type="OrthoDB" id="4350222at2"/>